<dbReference type="PANTHER" id="PTHR12338">
    <property type="entry name" value="AUTOTRANSPORTER"/>
    <property type="match status" value="1"/>
</dbReference>
<evidence type="ECO:0000256" key="3">
    <source>
        <dbReference type="ARBA" id="ARBA00022729"/>
    </source>
</evidence>
<evidence type="ECO:0000256" key="1">
    <source>
        <dbReference type="ARBA" id="ARBA00004613"/>
    </source>
</evidence>
<proteinExistence type="predicted"/>
<dbReference type="Pfam" id="PF05860">
    <property type="entry name" value="TPS"/>
    <property type="match status" value="1"/>
</dbReference>
<dbReference type="InterPro" id="IPR011050">
    <property type="entry name" value="Pectin_lyase_fold/virulence"/>
</dbReference>
<gene>
    <name evidence="6" type="ORF">HORIV_08520</name>
</gene>
<reference evidence="7" key="1">
    <citation type="journal article" date="2019" name="Microbiol. Resour. Announc.">
        <title>Complete Genome Sequence of Halomonas olivaria, a Moderately Halophilic Bacterium Isolated from Olive Processing Effluents, Obtained by Nanopore Sequencing.</title>
        <authorList>
            <person name="Nagata S."/>
            <person name="Ii K.M."/>
            <person name="Tsukimi T."/>
            <person name="Miura M.C."/>
            <person name="Galipon J."/>
            <person name="Arakawa K."/>
        </authorList>
    </citation>
    <scope>NUCLEOTIDE SEQUENCE [LARGE SCALE GENOMIC DNA]</scope>
    <source>
        <strain evidence="7">TYRC17</strain>
    </source>
</reference>
<keyword evidence="4" id="KW-0812">Transmembrane</keyword>
<evidence type="ECO:0000256" key="4">
    <source>
        <dbReference type="SAM" id="Phobius"/>
    </source>
</evidence>
<dbReference type="Proteomes" id="UP000289555">
    <property type="component" value="Chromosome"/>
</dbReference>
<accession>A0ABM7GDG3</accession>
<evidence type="ECO:0000313" key="7">
    <source>
        <dbReference type="Proteomes" id="UP000289555"/>
    </source>
</evidence>
<protein>
    <recommendedName>
        <fullName evidence="5">Filamentous haemagglutinin FhaB/tRNA nuclease CdiA-like TPS domain-containing protein</fullName>
    </recommendedName>
</protein>
<dbReference type="Pfam" id="PF13018">
    <property type="entry name" value="ESPR"/>
    <property type="match status" value="1"/>
</dbReference>
<dbReference type="PANTHER" id="PTHR12338:SF8">
    <property type="entry name" value="HEME_HEMOPEXIN-BINDING PROTEIN"/>
    <property type="match status" value="1"/>
</dbReference>
<dbReference type="Gene3D" id="2.160.20.10">
    <property type="entry name" value="Single-stranded right-handed beta-helix, Pectin lyase-like"/>
    <property type="match status" value="1"/>
</dbReference>
<sequence length="296" mass="30877">MNRIYRTVWNAARGQWQVAPENVKRHGKSSTRRSSTVGAVASLAAGSLILLPLNAFASGLPSGGEIRAGSGSIEQSGHEMRINQNSGRMAIDWDDFSVAEGSRVEFNQPGRDAAALNRVTGDQLSQIRGAIDANGQVFLVNPNGIVFGDTAQVDVGGLVASTLDISPDDFMAGNFTFAGDSRSAIINQGNIRAAEEGYVALIAAEIINKGSISAPRGDVMVGAGSRVTLDMGGPIKIEVEAALLNTYIEQGGAIQADGGRVYLTAKAAGDLAASVINHTGTTRPAPWPKMSRVRSG</sequence>
<dbReference type="EMBL" id="AP019416">
    <property type="protein sequence ID" value="BBI48431.1"/>
    <property type="molecule type" value="Genomic_DNA"/>
</dbReference>
<dbReference type="SMART" id="SM00912">
    <property type="entry name" value="Haemagg_act"/>
    <property type="match status" value="1"/>
</dbReference>
<name>A0ABM7GDG3_9GAMM</name>
<organism evidence="6 7">
    <name type="scientific">Vreelandella olivaria</name>
    <dbReference type="NCBI Taxonomy" id="390919"/>
    <lineage>
        <taxon>Bacteria</taxon>
        <taxon>Pseudomonadati</taxon>
        <taxon>Pseudomonadota</taxon>
        <taxon>Gammaproteobacteria</taxon>
        <taxon>Oceanospirillales</taxon>
        <taxon>Halomonadaceae</taxon>
        <taxon>Vreelandella</taxon>
    </lineage>
</organism>
<keyword evidence="2" id="KW-0964">Secreted</keyword>
<dbReference type="InterPro" id="IPR008638">
    <property type="entry name" value="FhaB/CdiA-like_TPS"/>
</dbReference>
<keyword evidence="4" id="KW-0472">Membrane</keyword>
<evidence type="ECO:0000256" key="2">
    <source>
        <dbReference type="ARBA" id="ARBA00022525"/>
    </source>
</evidence>
<dbReference type="NCBIfam" id="TIGR01901">
    <property type="entry name" value="adhes_NPXG"/>
    <property type="match status" value="1"/>
</dbReference>
<comment type="subcellular location">
    <subcellularLocation>
        <location evidence="1">Secreted</location>
    </subcellularLocation>
</comment>
<dbReference type="InterPro" id="IPR012334">
    <property type="entry name" value="Pectin_lyas_fold"/>
</dbReference>
<keyword evidence="3" id="KW-0732">Signal</keyword>
<evidence type="ECO:0000259" key="5">
    <source>
        <dbReference type="SMART" id="SM00912"/>
    </source>
</evidence>
<dbReference type="InterPro" id="IPR024973">
    <property type="entry name" value="ESPR"/>
</dbReference>
<dbReference type="SUPFAM" id="SSF51126">
    <property type="entry name" value="Pectin lyase-like"/>
    <property type="match status" value="1"/>
</dbReference>
<feature type="transmembrane region" description="Helical" evidence="4">
    <location>
        <begin position="34"/>
        <end position="53"/>
    </location>
</feature>
<keyword evidence="7" id="KW-1185">Reference proteome</keyword>
<dbReference type="InterPro" id="IPR050909">
    <property type="entry name" value="Bact_Autotransporter_VF"/>
</dbReference>
<evidence type="ECO:0000313" key="6">
    <source>
        <dbReference type="EMBL" id="BBI48431.1"/>
    </source>
</evidence>
<keyword evidence="4" id="KW-1133">Transmembrane helix</keyword>
<feature type="domain" description="Filamentous haemagglutinin FhaB/tRNA nuclease CdiA-like TPS" evidence="5">
    <location>
        <begin position="57"/>
        <end position="169"/>
    </location>
</feature>